<protein>
    <recommendedName>
        <fullName evidence="3">Phosphohexomutase</fullName>
    </recommendedName>
    <alternativeName>
        <fullName evidence="4">Phosphomannose isomerase</fullName>
    </alternativeName>
</protein>
<dbReference type="EMBL" id="ADLK01000042">
    <property type="protein sequence ID" value="KMW14036.1"/>
    <property type="molecule type" value="Genomic_DNA"/>
</dbReference>
<dbReference type="Gene3D" id="2.60.120.10">
    <property type="entry name" value="Jelly Rolls"/>
    <property type="match status" value="2"/>
</dbReference>
<dbReference type="Proteomes" id="UP000037392">
    <property type="component" value="Unassembled WGS sequence"/>
</dbReference>
<dbReference type="InterPro" id="IPR049071">
    <property type="entry name" value="MPI_cupin_dom"/>
</dbReference>
<dbReference type="PANTHER" id="PTHR42742:SF3">
    <property type="entry name" value="FRUCTOKINASE"/>
    <property type="match status" value="1"/>
</dbReference>
<feature type="domain" description="Mannose-6-phosphate isomerase cupin" evidence="6">
    <location>
        <begin position="328"/>
        <end position="369"/>
    </location>
</feature>
<comment type="caution">
    <text evidence="7">The sequence shown here is derived from an EMBL/GenBank/DDBJ whole genome shotgun (WGS) entry which is preliminary data.</text>
</comment>
<name>A0A0J9BPF7_9FIRM</name>
<dbReference type="PATRIC" id="fig|742734.4.peg.5324"/>
<dbReference type="OrthoDB" id="9808275at2"/>
<reference evidence="7 8" key="1">
    <citation type="submission" date="2011-04" db="EMBL/GenBank/DDBJ databases">
        <title>The Genome Sequence of Clostridium citroniae WAL-19142.</title>
        <authorList>
            <consortium name="The Broad Institute Genome Sequencing Platform"/>
            <person name="Earl A."/>
            <person name="Ward D."/>
            <person name="Feldgarden M."/>
            <person name="Gevers D."/>
            <person name="Warren Y.A."/>
            <person name="Tyrrell K.L."/>
            <person name="Citron D.M."/>
            <person name="Goldstein E.J."/>
            <person name="Daigneault M."/>
            <person name="Allen-Vercoe E."/>
            <person name="Young S.K."/>
            <person name="Zeng Q."/>
            <person name="Gargeya S."/>
            <person name="Fitzgerald M."/>
            <person name="Haas B."/>
            <person name="Abouelleil A."/>
            <person name="Alvarado L."/>
            <person name="Arachchi H.M."/>
            <person name="Berlin A."/>
            <person name="Brown A."/>
            <person name="Chapman S.B."/>
            <person name="Chen Z."/>
            <person name="Dunbar C."/>
            <person name="Freedman E."/>
            <person name="Gearin G."/>
            <person name="Gellesch M."/>
            <person name="Goldberg J."/>
            <person name="Griggs A."/>
            <person name="Gujja S."/>
            <person name="Heilman E.R."/>
            <person name="Heiman D."/>
            <person name="Howarth C."/>
            <person name="Larson L."/>
            <person name="Lui A."/>
            <person name="MacDonald P.J."/>
            <person name="Mehta T."/>
            <person name="Montmayeur A."/>
            <person name="Murphy C."/>
            <person name="Neiman D."/>
            <person name="Pearson M."/>
            <person name="Priest M."/>
            <person name="Roberts A."/>
            <person name="Saif S."/>
            <person name="Shea T."/>
            <person name="Shenoy N."/>
            <person name="Sisk P."/>
            <person name="Stolte C."/>
            <person name="Sykes S."/>
            <person name="White J."/>
            <person name="Yandava C."/>
            <person name="Wortman J."/>
            <person name="Nusbaum C."/>
            <person name="Birren B."/>
        </authorList>
    </citation>
    <scope>NUCLEOTIDE SEQUENCE [LARGE SCALE GENOMIC DNA]</scope>
    <source>
        <strain evidence="7 8">WAL-19142</strain>
    </source>
</reference>
<dbReference type="GeneID" id="93164811"/>
<dbReference type="InterPro" id="IPR046457">
    <property type="entry name" value="PMI_typeI_cat"/>
</dbReference>
<evidence type="ECO:0000259" key="6">
    <source>
        <dbReference type="Pfam" id="PF21621"/>
    </source>
</evidence>
<organism evidence="7 8">
    <name type="scientific">[Clostridium] citroniae WAL-19142</name>
    <dbReference type="NCBI Taxonomy" id="742734"/>
    <lineage>
        <taxon>Bacteria</taxon>
        <taxon>Bacillati</taxon>
        <taxon>Bacillota</taxon>
        <taxon>Clostridia</taxon>
        <taxon>Lachnospirales</taxon>
        <taxon>Lachnospiraceae</taxon>
        <taxon>Enterocloster</taxon>
    </lineage>
</organism>
<keyword evidence="2" id="KW-0862">Zinc</keyword>
<evidence type="ECO:0000256" key="1">
    <source>
        <dbReference type="ARBA" id="ARBA00022723"/>
    </source>
</evidence>
<dbReference type="Pfam" id="PF21621">
    <property type="entry name" value="MPI_cupin_dom"/>
    <property type="match status" value="1"/>
</dbReference>
<dbReference type="RefSeq" id="WP_048930977.1">
    <property type="nucleotide sequence ID" value="NZ_KQ235884.1"/>
</dbReference>
<gene>
    <name evidence="7" type="ORF">HMPREF9470_04975</name>
</gene>
<proteinExistence type="predicted"/>
<evidence type="ECO:0000313" key="7">
    <source>
        <dbReference type="EMBL" id="KMW14036.1"/>
    </source>
</evidence>
<dbReference type="PANTHER" id="PTHR42742">
    <property type="entry name" value="TRANSCRIPTIONAL REPRESSOR MPRA"/>
    <property type="match status" value="1"/>
</dbReference>
<dbReference type="GO" id="GO:0004476">
    <property type="term" value="F:mannose-6-phosphate isomerase activity"/>
    <property type="evidence" value="ECO:0007669"/>
    <property type="project" value="InterPro"/>
</dbReference>
<dbReference type="InterPro" id="IPR051804">
    <property type="entry name" value="Carb_Metab_Reg_Kinase/Isom"/>
</dbReference>
<dbReference type="GO" id="GO:0008270">
    <property type="term" value="F:zinc ion binding"/>
    <property type="evidence" value="ECO:0007669"/>
    <property type="project" value="InterPro"/>
</dbReference>
<dbReference type="InterPro" id="IPR011051">
    <property type="entry name" value="RmlC_Cupin_sf"/>
</dbReference>
<evidence type="ECO:0000256" key="2">
    <source>
        <dbReference type="ARBA" id="ARBA00022833"/>
    </source>
</evidence>
<dbReference type="InterPro" id="IPR014710">
    <property type="entry name" value="RmlC-like_jellyroll"/>
</dbReference>
<dbReference type="Pfam" id="PF20511">
    <property type="entry name" value="PMI_typeI_cat"/>
    <property type="match status" value="1"/>
</dbReference>
<feature type="domain" description="Phosphomannose isomerase type I catalytic" evidence="5">
    <location>
        <begin position="72"/>
        <end position="135"/>
    </location>
</feature>
<evidence type="ECO:0000256" key="4">
    <source>
        <dbReference type="ARBA" id="ARBA00030762"/>
    </source>
</evidence>
<evidence type="ECO:0000259" key="5">
    <source>
        <dbReference type="Pfam" id="PF20511"/>
    </source>
</evidence>
<dbReference type="CDD" id="cd07010">
    <property type="entry name" value="cupin_PMI_type_I_N_bac"/>
    <property type="match status" value="1"/>
</dbReference>
<evidence type="ECO:0000256" key="3">
    <source>
        <dbReference type="ARBA" id="ARBA00029741"/>
    </source>
</evidence>
<accession>A0A0J9BPF7</accession>
<keyword evidence="1" id="KW-0479">Metal-binding</keyword>
<dbReference type="SUPFAM" id="SSF51182">
    <property type="entry name" value="RmlC-like cupins"/>
    <property type="match status" value="1"/>
</dbReference>
<sequence>MDQTQVSSGLQVSSRLPVRLDHARAWRTYLGGKMLDEFHGCAVGTDGHFPEEWIVSLVAARNPGRESVKEEGMSHVQGTDITLRSVIQSDPSSFLGTDHVKRLGTTMGVLVKLIDSAERLAVQVHPDRDKARELFGSEYGKTECWHILGGRTVNGEKPCVYMGFKEGVTRQQWMGLFDRQDIDGMLQCLHRFEVEPGDTVLIEGGVPHAIGAGCFLTEIQEPTDYTIRVERVTPSGYSVEDAMCHQGLGFERMFDCFHYEGLSRKETKKRWFLKRRKKIDCREGRVDTLVGYEDTPFFSMDCLTIPPQGEGLPLREDGLRIPKNGDCSGLYVLEGKGVIRIGEDVLTLDKGEQFFLPAAMDGFTLSGTGGETLKLIRFFGPG</sequence>
<dbReference type="AlphaFoldDB" id="A0A0J9BPF7"/>
<evidence type="ECO:0000313" key="8">
    <source>
        <dbReference type="Proteomes" id="UP000037392"/>
    </source>
</evidence>